<protein>
    <submittedName>
        <fullName evidence="1">Uncharacterized protein</fullName>
    </submittedName>
</protein>
<proteinExistence type="predicted"/>
<feature type="non-terminal residue" evidence="1">
    <location>
        <position position="209"/>
    </location>
</feature>
<dbReference type="AlphaFoldDB" id="A0A3B0YPU8"/>
<reference evidence="1" key="1">
    <citation type="submission" date="2018-06" db="EMBL/GenBank/DDBJ databases">
        <authorList>
            <person name="Zhirakovskaya E."/>
        </authorList>
    </citation>
    <scope>NUCLEOTIDE SEQUENCE</scope>
</reference>
<name>A0A3B0YPU8_9ZZZZ</name>
<sequence>MNIKIITASLVLFVASSADASIFRLDMNGSVIWTGSGVPAGAPIASNDAISLSVVFDDSVAANNVGSTTANFYDSILSFDGSYGSYAFSGDNSSVRLGNGNATRNGVTGDTIKLALQGVALNSAFGINRNDFISTDGSVGGQILRSVEFDVFNENTNSINSGDSISVALNALVADFSTLTANDPFADNVGLRIFFSDQAWGSFPVTATA</sequence>
<evidence type="ECO:0000313" key="1">
    <source>
        <dbReference type="EMBL" id="VAW77547.1"/>
    </source>
</evidence>
<organism evidence="1">
    <name type="scientific">hydrothermal vent metagenome</name>
    <dbReference type="NCBI Taxonomy" id="652676"/>
    <lineage>
        <taxon>unclassified sequences</taxon>
        <taxon>metagenomes</taxon>
        <taxon>ecological metagenomes</taxon>
    </lineage>
</organism>
<gene>
    <name evidence="1" type="ORF">MNBD_GAMMA14-2136</name>
</gene>
<dbReference type="EMBL" id="UOFM01000226">
    <property type="protein sequence ID" value="VAW77547.1"/>
    <property type="molecule type" value="Genomic_DNA"/>
</dbReference>
<accession>A0A3B0YPU8</accession>